<dbReference type="Ensembl" id="ENSDLAT00005069971.1">
    <property type="protein sequence ID" value="ENSDLAP00005066409.1"/>
    <property type="gene ID" value="ENSDLAG00005029910.1"/>
</dbReference>
<name>A0A8P4KCN2_DICLA</name>
<evidence type="ECO:0000313" key="3">
    <source>
        <dbReference type="Proteomes" id="UP000694389"/>
    </source>
</evidence>
<dbReference type="Proteomes" id="UP000694389">
    <property type="component" value="Unassembled WGS sequence"/>
</dbReference>
<reference evidence="2" key="2">
    <citation type="submission" date="2025-09" db="UniProtKB">
        <authorList>
            <consortium name="Ensembl"/>
        </authorList>
    </citation>
    <scope>IDENTIFICATION</scope>
</reference>
<dbReference type="PANTHER" id="PTHR31025:SF27">
    <property type="entry name" value="SI:CH211-193K19.2-RELATED"/>
    <property type="match status" value="1"/>
</dbReference>
<reference evidence="2" key="1">
    <citation type="submission" date="2025-08" db="UniProtKB">
        <authorList>
            <consortium name="Ensembl"/>
        </authorList>
    </citation>
    <scope>IDENTIFICATION</scope>
</reference>
<keyword evidence="3" id="KW-1185">Reference proteome</keyword>
<protein>
    <submittedName>
        <fullName evidence="2">Uncharacterized protein</fullName>
    </submittedName>
</protein>
<sequence length="184" mass="21005">IISGRRPRWCTPTDPSSQAATEERQRATLILINAEFIRITTVPLETKFLAQLDKHSTKLLEVIRSKGGVVEEKTTRTLQVLDEENEVEELEQTTMAIFITEKEDPLHPPKDIKIVIEGTEVLNELPSVATAFAMVFGLIYTLNLKYPKRLQFTFEFVQTVLMELDGKRITPKVNRLSTQLYSTD</sequence>
<evidence type="ECO:0000256" key="1">
    <source>
        <dbReference type="SAM" id="MobiDB-lite"/>
    </source>
</evidence>
<evidence type="ECO:0000313" key="2">
    <source>
        <dbReference type="Ensembl" id="ENSDLAP00005066409.1"/>
    </source>
</evidence>
<organism evidence="2 3">
    <name type="scientific">Dicentrarchus labrax</name>
    <name type="common">European seabass</name>
    <name type="synonym">Morone labrax</name>
    <dbReference type="NCBI Taxonomy" id="13489"/>
    <lineage>
        <taxon>Eukaryota</taxon>
        <taxon>Metazoa</taxon>
        <taxon>Chordata</taxon>
        <taxon>Craniata</taxon>
        <taxon>Vertebrata</taxon>
        <taxon>Euteleostomi</taxon>
        <taxon>Actinopterygii</taxon>
        <taxon>Neopterygii</taxon>
        <taxon>Teleostei</taxon>
        <taxon>Neoteleostei</taxon>
        <taxon>Acanthomorphata</taxon>
        <taxon>Eupercaria</taxon>
        <taxon>Moronidae</taxon>
        <taxon>Dicentrarchus</taxon>
    </lineage>
</organism>
<dbReference type="GeneTree" id="ENSGT00950000182912"/>
<dbReference type="AlphaFoldDB" id="A0A8P4KCN2"/>
<dbReference type="PANTHER" id="PTHR31025">
    <property type="entry name" value="SI:CH211-196P9.1-RELATED"/>
    <property type="match status" value="1"/>
</dbReference>
<feature type="region of interest" description="Disordered" evidence="1">
    <location>
        <begin position="1"/>
        <end position="22"/>
    </location>
</feature>
<proteinExistence type="predicted"/>
<accession>A0A8P4KCN2</accession>